<proteinExistence type="predicted"/>
<reference evidence="1 2" key="1">
    <citation type="submission" date="2017-08" db="EMBL/GenBank/DDBJ databases">
        <title>Virgibacillus indicus sp. nov. and Virgibacillus profoundi sp. nov, two moderately halophilic bacteria isolated from marine sediment by using the Microfluidic Streak Plate.</title>
        <authorList>
            <person name="Xu B."/>
            <person name="Hu B."/>
            <person name="Wang J."/>
            <person name="Zhu Y."/>
            <person name="Huang L."/>
            <person name="Du W."/>
            <person name="Huang Y."/>
        </authorList>
    </citation>
    <scope>NUCLEOTIDE SEQUENCE [LARGE SCALE GENOMIC DNA]</scope>
    <source>
        <strain evidence="1 2">IO3-P3-H5</strain>
    </source>
</reference>
<dbReference type="RefSeq" id="WP_095654954.1">
    <property type="nucleotide sequence ID" value="NZ_NPOA01000004.1"/>
</dbReference>
<name>A0A2A2IFM6_9BACI</name>
<accession>A0A2A2IFM6</accession>
<sequence length="64" mass="7029">MSEISQQEGLLDLLNQAQATLDEVFFQLDGGHITVSEEALSDMESVLGRAKLVQYQLTSNVETS</sequence>
<evidence type="ECO:0000313" key="1">
    <source>
        <dbReference type="EMBL" id="PAV30352.1"/>
    </source>
</evidence>
<protein>
    <submittedName>
        <fullName evidence="1">Uncharacterized protein</fullName>
    </submittedName>
</protein>
<comment type="caution">
    <text evidence="1">The sequence shown here is derived from an EMBL/GenBank/DDBJ whole genome shotgun (WGS) entry which is preliminary data.</text>
</comment>
<gene>
    <name evidence="1" type="ORF">CIL05_07730</name>
</gene>
<keyword evidence="2" id="KW-1185">Reference proteome</keyword>
<dbReference type="Proteomes" id="UP000218887">
    <property type="component" value="Unassembled WGS sequence"/>
</dbReference>
<dbReference type="EMBL" id="NPOA01000004">
    <property type="protein sequence ID" value="PAV30352.1"/>
    <property type="molecule type" value="Genomic_DNA"/>
</dbReference>
<dbReference type="AlphaFoldDB" id="A0A2A2IFM6"/>
<organism evidence="1 2">
    <name type="scientific">Virgibacillus profundi</name>
    <dbReference type="NCBI Taxonomy" id="2024555"/>
    <lineage>
        <taxon>Bacteria</taxon>
        <taxon>Bacillati</taxon>
        <taxon>Bacillota</taxon>
        <taxon>Bacilli</taxon>
        <taxon>Bacillales</taxon>
        <taxon>Bacillaceae</taxon>
        <taxon>Virgibacillus</taxon>
    </lineage>
</organism>
<evidence type="ECO:0000313" key="2">
    <source>
        <dbReference type="Proteomes" id="UP000218887"/>
    </source>
</evidence>